<dbReference type="AlphaFoldDB" id="A0A812D3F5"/>
<dbReference type="InterPro" id="IPR056565">
    <property type="entry name" value="Fn3_ATF7IP"/>
</dbReference>
<feature type="region of interest" description="Disordered" evidence="2">
    <location>
        <begin position="64"/>
        <end position="105"/>
    </location>
</feature>
<feature type="compositionally biased region" description="Polar residues" evidence="2">
    <location>
        <begin position="154"/>
        <end position="179"/>
    </location>
</feature>
<evidence type="ECO:0000313" key="4">
    <source>
        <dbReference type="EMBL" id="CAE1287147.1"/>
    </source>
</evidence>
<dbReference type="PROSITE" id="PS50853">
    <property type="entry name" value="FN3"/>
    <property type="match status" value="1"/>
</dbReference>
<keyword evidence="1" id="KW-0175">Coiled coil</keyword>
<dbReference type="Proteomes" id="UP000597762">
    <property type="component" value="Unassembled WGS sequence"/>
</dbReference>
<evidence type="ECO:0000256" key="1">
    <source>
        <dbReference type="SAM" id="Coils"/>
    </source>
</evidence>
<feature type="compositionally biased region" description="Basic and acidic residues" evidence="2">
    <location>
        <begin position="356"/>
        <end position="367"/>
    </location>
</feature>
<reference evidence="4" key="1">
    <citation type="submission" date="2021-01" db="EMBL/GenBank/DDBJ databases">
        <authorList>
            <person name="Li R."/>
            <person name="Bekaert M."/>
        </authorList>
    </citation>
    <scope>NUCLEOTIDE SEQUENCE</scope>
    <source>
        <strain evidence="4">Farmed</strain>
    </source>
</reference>
<feature type="compositionally biased region" description="Low complexity" evidence="2">
    <location>
        <begin position="301"/>
        <end position="323"/>
    </location>
</feature>
<feature type="compositionally biased region" description="Basic and acidic residues" evidence="2">
    <location>
        <begin position="140"/>
        <end position="153"/>
    </location>
</feature>
<feature type="compositionally biased region" description="Polar residues" evidence="2">
    <location>
        <begin position="368"/>
        <end position="382"/>
    </location>
</feature>
<accession>A0A812D3F5</accession>
<dbReference type="SMART" id="SM00060">
    <property type="entry name" value="FN3"/>
    <property type="match status" value="1"/>
</dbReference>
<feature type="region of interest" description="Disordered" evidence="2">
    <location>
        <begin position="298"/>
        <end position="503"/>
    </location>
</feature>
<dbReference type="GO" id="GO:0005634">
    <property type="term" value="C:nucleus"/>
    <property type="evidence" value="ECO:0007669"/>
    <property type="project" value="TreeGrafter"/>
</dbReference>
<name>A0A812D3F5_ACAPH</name>
<evidence type="ECO:0000313" key="5">
    <source>
        <dbReference type="Proteomes" id="UP000597762"/>
    </source>
</evidence>
<feature type="compositionally biased region" description="Low complexity" evidence="2">
    <location>
        <begin position="423"/>
        <end position="443"/>
    </location>
</feature>
<proteinExistence type="predicted"/>
<feature type="domain" description="Fibronectin type-III" evidence="3">
    <location>
        <begin position="999"/>
        <end position="1102"/>
    </location>
</feature>
<dbReference type="InterPro" id="IPR036116">
    <property type="entry name" value="FN3_sf"/>
</dbReference>
<comment type="caution">
    <text evidence="4">The sequence shown here is derived from an EMBL/GenBank/DDBJ whole genome shotgun (WGS) entry which is preliminary data.</text>
</comment>
<evidence type="ECO:0000259" key="3">
    <source>
        <dbReference type="PROSITE" id="PS50853"/>
    </source>
</evidence>
<protein>
    <recommendedName>
        <fullName evidence="3">Fibronectin type-III domain-containing protein</fullName>
    </recommendedName>
</protein>
<gene>
    <name evidence="4" type="ORF">SPHA_46408</name>
</gene>
<dbReference type="GO" id="GO:0003712">
    <property type="term" value="F:transcription coregulator activity"/>
    <property type="evidence" value="ECO:0007669"/>
    <property type="project" value="TreeGrafter"/>
</dbReference>
<dbReference type="SUPFAM" id="SSF49265">
    <property type="entry name" value="Fibronectin type III"/>
    <property type="match status" value="1"/>
</dbReference>
<feature type="compositionally biased region" description="Acidic residues" evidence="2">
    <location>
        <begin position="345"/>
        <end position="355"/>
    </location>
</feature>
<dbReference type="Gene3D" id="2.60.40.10">
    <property type="entry name" value="Immunoglobulins"/>
    <property type="match status" value="1"/>
</dbReference>
<feature type="compositionally biased region" description="Polar residues" evidence="2">
    <location>
        <begin position="923"/>
        <end position="936"/>
    </location>
</feature>
<feature type="region of interest" description="Disordered" evidence="2">
    <location>
        <begin position="117"/>
        <end position="179"/>
    </location>
</feature>
<dbReference type="PANTHER" id="PTHR23210:SF26">
    <property type="entry name" value="ACTIVATING TRANSCRIPTION FACTOR 7-INTERACTING PROTEIN 1"/>
    <property type="match status" value="1"/>
</dbReference>
<dbReference type="GO" id="GO:0006355">
    <property type="term" value="P:regulation of DNA-templated transcription"/>
    <property type="evidence" value="ECO:0007669"/>
    <property type="project" value="TreeGrafter"/>
</dbReference>
<sequence length="1104" mass="119210">MRLHKLSFAQSRRKVSHRTPLEEPGFCPKINNYFLPAFFQHNLSACLVQATMSAVEKVAANAAFSSSSSIGQTNRKSGHILSRVTPNPSPAESDLSHNSSDGNSEFEEALKNIKALNGQSRYSDNEAEEKSTSPSSAEKSSTDKNVFDMKLTSEENNTPDSLSSNYTKKSETPVDSESVSKLKTNLGNLFSKTYSGSIVDKQQKVFCEDADSDSNELTCDKADLLKDKKDPGKDKSSHLNHLNSPFEKSVNQAIQGNGDHCKTESVVSHLGSAEKIRDSFKSFLQKNSYNKMLLKKKDDTNVQSVTSTSDSQSVSKLSKTSSVRGNLFENFESIASPETEAKNYDDDDEGEEEEDSRQKEETIDCKTKSNGQAESKISSATLKSEKNNLDNKIVASDSPSEETTETNTVNNFCDKEQKLSNHSSQSDGMKSNSKSSSLHLDASPQLSPISNRESDGNSEKSSKSPKEILDNCNNLETNPSKKRPAELDENVSNSDCKDEEMAPVKRSRLDDMIGNLGSRIGIKLDSIPFVDELEESSKDSDSSEKPSEDTASTDEEDDAEKAADLDQKIIRMTEKELAEIVKREVEKILNSKETDLQSLQQKIDELQAANESWKTQANELHKQVLEQSVMQQKSEKRKMTVAHKTHSTRHVGIQVDEGKQSSTMLAKITTQKDSIPSSASLKARITAPVGRKILPSTNPSRSGQMNNQINTPPVTKFQSPTVKSLLDASRNSSLNQVSSSPAVVYQSSPGLFVVSSPASTTTSTAHSILTKPVSSHISTPQAATSRSSGSVKVIDLTGDDENSLTNQSNGKNLVHAAAIAPIGQVRPGIVPQQVVRQVTPVQQQPVPPGTSFLLSTPAGTQIISPTVTQALGSTRPGVCQYVLTSTPNIRPGSLVTVVPTQGTQNSSIRPPIVSSTIASASSLPQLRPAQQSSSVASVDLTKGIRPPPPLQSAPVSQRVVSTILSSSSSSQSLTSVAKHPAALPPTPSHNVQAQGLKSPPPKPGLRITRVAQGIVLSWNMTLAESHAEISNYQLYAYQEGSASPSTSLWKKVGDIKALPLPMACTLTQFHEGNKYHFAVRAVDAHGRVGPFSDPNTINLGVGGK</sequence>
<dbReference type="OrthoDB" id="2434995at2759"/>
<dbReference type="InterPro" id="IPR013783">
    <property type="entry name" value="Ig-like_fold"/>
</dbReference>
<dbReference type="InterPro" id="IPR003961">
    <property type="entry name" value="FN3_dom"/>
</dbReference>
<dbReference type="InterPro" id="IPR026085">
    <property type="entry name" value="ATF7-int"/>
</dbReference>
<feature type="compositionally biased region" description="Basic and acidic residues" evidence="2">
    <location>
        <begin position="452"/>
        <end position="469"/>
    </location>
</feature>
<dbReference type="Pfam" id="PF16794">
    <property type="entry name" value="fn3_4"/>
    <property type="match status" value="1"/>
</dbReference>
<feature type="compositionally biased region" description="Basic and acidic residues" evidence="2">
    <location>
        <begin position="535"/>
        <end position="548"/>
    </location>
</feature>
<feature type="region of interest" description="Disordered" evidence="2">
    <location>
        <begin position="974"/>
        <end position="1003"/>
    </location>
</feature>
<keyword evidence="5" id="KW-1185">Reference proteome</keyword>
<dbReference type="PANTHER" id="PTHR23210">
    <property type="entry name" value="ACTIVATING TRANSCRIPTION FACTOR 7 INTERACTING PROTEIN"/>
    <property type="match status" value="1"/>
</dbReference>
<feature type="region of interest" description="Disordered" evidence="2">
    <location>
        <begin position="923"/>
        <end position="955"/>
    </location>
</feature>
<dbReference type="EMBL" id="CAHIKZ030002446">
    <property type="protein sequence ID" value="CAE1287147.1"/>
    <property type="molecule type" value="Genomic_DNA"/>
</dbReference>
<dbReference type="CDD" id="cd00063">
    <property type="entry name" value="FN3"/>
    <property type="match status" value="1"/>
</dbReference>
<feature type="region of interest" description="Disordered" evidence="2">
    <location>
        <begin position="533"/>
        <end position="567"/>
    </location>
</feature>
<dbReference type="GO" id="GO:0005667">
    <property type="term" value="C:transcription regulator complex"/>
    <property type="evidence" value="ECO:0007669"/>
    <property type="project" value="TreeGrafter"/>
</dbReference>
<feature type="region of interest" description="Disordered" evidence="2">
    <location>
        <begin position="695"/>
        <end position="717"/>
    </location>
</feature>
<feature type="coiled-coil region" evidence="1">
    <location>
        <begin position="582"/>
        <end position="623"/>
    </location>
</feature>
<organism evidence="4 5">
    <name type="scientific">Acanthosepion pharaonis</name>
    <name type="common">Pharaoh cuttlefish</name>
    <name type="synonym">Sepia pharaonis</name>
    <dbReference type="NCBI Taxonomy" id="158019"/>
    <lineage>
        <taxon>Eukaryota</taxon>
        <taxon>Metazoa</taxon>
        <taxon>Spiralia</taxon>
        <taxon>Lophotrochozoa</taxon>
        <taxon>Mollusca</taxon>
        <taxon>Cephalopoda</taxon>
        <taxon>Coleoidea</taxon>
        <taxon>Decapodiformes</taxon>
        <taxon>Sepiida</taxon>
        <taxon>Sepiina</taxon>
        <taxon>Sepiidae</taxon>
        <taxon>Acanthosepion</taxon>
    </lineage>
</organism>
<evidence type="ECO:0000256" key="2">
    <source>
        <dbReference type="SAM" id="MobiDB-lite"/>
    </source>
</evidence>